<comment type="caution">
    <text evidence="1">The sequence shown here is derived from an EMBL/GenBank/DDBJ whole genome shotgun (WGS) entry which is preliminary data.</text>
</comment>
<sequence>MVKKNQKEYLEKEAYGTIHPVGRDEFTAAGQKSFKASMMVEVWGFEYEGQTEIMVDGRKLAVYRTYGPRSDGKIELYAGERVGKN</sequence>
<gene>
    <name evidence="1" type="ORF">E5329_13740</name>
</gene>
<reference evidence="1" key="1">
    <citation type="submission" date="2019-04" db="EMBL/GenBank/DDBJ databases">
        <title>Microbes associate with the intestines of laboratory mice.</title>
        <authorList>
            <person name="Navarre W."/>
            <person name="Wong E."/>
            <person name="Huang K."/>
            <person name="Tropini C."/>
            <person name="Ng K."/>
            <person name="Yu B."/>
        </authorList>
    </citation>
    <scope>NUCLEOTIDE SEQUENCE</scope>
    <source>
        <strain evidence="1">NM01_1-7b</strain>
    </source>
</reference>
<organism evidence="1 2">
    <name type="scientific">Petralouisia muris</name>
    <dbReference type="NCBI Taxonomy" id="3032872"/>
    <lineage>
        <taxon>Bacteria</taxon>
        <taxon>Bacillati</taxon>
        <taxon>Bacillota</taxon>
        <taxon>Clostridia</taxon>
        <taxon>Lachnospirales</taxon>
        <taxon>Lachnospiraceae</taxon>
        <taxon>Petralouisia</taxon>
    </lineage>
</organism>
<evidence type="ECO:0000313" key="2">
    <source>
        <dbReference type="Proteomes" id="UP000304953"/>
    </source>
</evidence>
<dbReference type="Proteomes" id="UP000304953">
    <property type="component" value="Unassembled WGS sequence"/>
</dbReference>
<dbReference type="EMBL" id="SRYA01000026">
    <property type="protein sequence ID" value="TGY95683.1"/>
    <property type="molecule type" value="Genomic_DNA"/>
</dbReference>
<name>A0AC61RV03_9FIRM</name>
<keyword evidence="2" id="KW-1185">Reference proteome</keyword>
<evidence type="ECO:0000313" key="1">
    <source>
        <dbReference type="EMBL" id="TGY95683.1"/>
    </source>
</evidence>
<proteinExistence type="predicted"/>
<protein>
    <submittedName>
        <fullName evidence="1">Uncharacterized protein</fullName>
    </submittedName>
</protein>
<accession>A0AC61RV03</accession>